<dbReference type="InterPro" id="IPR029058">
    <property type="entry name" value="AB_hydrolase_fold"/>
</dbReference>
<evidence type="ECO:0000256" key="1">
    <source>
        <dbReference type="ARBA" id="ARBA00010515"/>
    </source>
</evidence>
<evidence type="ECO:0000313" key="4">
    <source>
        <dbReference type="EMBL" id="TWO68103.1"/>
    </source>
</evidence>
<dbReference type="Gene3D" id="3.40.50.1820">
    <property type="entry name" value="alpha/beta hydrolase"/>
    <property type="match status" value="1"/>
</dbReference>
<dbReference type="AlphaFoldDB" id="A0A562ZHW7"/>
<dbReference type="InterPro" id="IPR013094">
    <property type="entry name" value="AB_hydrolase_3"/>
</dbReference>
<sequence>MLHPQAQALLRLLQEKGVAPAHVLTPEENRRLYRERAGYTQPPPPVVALSQDLAIPGTGGPIPARLIRPPGSGNDERLPVLVFFHGGGWVIGDLDTHDTLCRELANGAGCAVLSVDYRLAPEHRFPAAAEDAIAALGWVASNAAALSLDASRMAVGGDSAGGNLAAVAALAARDSGGPQLRFQLLIYPVTDLRRGSDSYRARATGYTLGADSMAYFCTHYLGEGEAGLVTDWRASPLLHPDLSRLPPALVLVAEYDPLHDEGVQYAHALSAAGSPATLVNFARQMHGFILMGAVIDEANTAVQLCAAQLRQALR</sequence>
<evidence type="ECO:0000256" key="2">
    <source>
        <dbReference type="ARBA" id="ARBA00022801"/>
    </source>
</evidence>
<dbReference type="PANTHER" id="PTHR48081">
    <property type="entry name" value="AB HYDROLASE SUPERFAMILY PROTEIN C4A8.06C"/>
    <property type="match status" value="1"/>
</dbReference>
<dbReference type="SUPFAM" id="SSF53474">
    <property type="entry name" value="alpha/beta-Hydrolases"/>
    <property type="match status" value="1"/>
</dbReference>
<evidence type="ECO:0000313" key="5">
    <source>
        <dbReference type="Proteomes" id="UP000318199"/>
    </source>
</evidence>
<dbReference type="InterPro" id="IPR002168">
    <property type="entry name" value="Lipase_GDXG_HIS_AS"/>
</dbReference>
<gene>
    <name evidence="4" type="ORF">FN976_24520</name>
</gene>
<feature type="domain" description="Alpha/beta hydrolase fold-3" evidence="3">
    <location>
        <begin position="81"/>
        <end position="289"/>
    </location>
</feature>
<protein>
    <submittedName>
        <fullName evidence="4">Alpha/beta hydrolase</fullName>
    </submittedName>
</protein>
<dbReference type="PANTHER" id="PTHR48081:SF8">
    <property type="entry name" value="ALPHA_BETA HYDROLASE FOLD-3 DOMAIN-CONTAINING PROTEIN-RELATED"/>
    <property type="match status" value="1"/>
</dbReference>
<dbReference type="GO" id="GO:0016787">
    <property type="term" value="F:hydrolase activity"/>
    <property type="evidence" value="ECO:0007669"/>
    <property type="project" value="UniProtKB-KW"/>
</dbReference>
<accession>A0A562ZHW7</accession>
<dbReference type="Pfam" id="PF07859">
    <property type="entry name" value="Abhydrolase_3"/>
    <property type="match status" value="1"/>
</dbReference>
<evidence type="ECO:0000259" key="3">
    <source>
        <dbReference type="Pfam" id="PF07859"/>
    </source>
</evidence>
<comment type="similarity">
    <text evidence="1">Belongs to the 'GDXG' lipolytic enzyme family.</text>
</comment>
<dbReference type="OrthoDB" id="9794445at2"/>
<reference evidence="4 5" key="1">
    <citation type="submission" date="2019-07" db="EMBL/GenBank/DDBJ databases">
        <title>Caenimonas sedimenti sp. nov., isolated from activated sludge.</title>
        <authorList>
            <person name="Xu J."/>
        </authorList>
    </citation>
    <scope>NUCLEOTIDE SEQUENCE [LARGE SCALE GENOMIC DNA]</scope>
    <source>
        <strain evidence="4 5">HX-9-20</strain>
    </source>
</reference>
<dbReference type="PROSITE" id="PS01173">
    <property type="entry name" value="LIPASE_GDXG_HIS"/>
    <property type="match status" value="1"/>
</dbReference>
<dbReference type="RefSeq" id="WP_145895866.1">
    <property type="nucleotide sequence ID" value="NZ_VOBQ01000021.1"/>
</dbReference>
<organism evidence="4 5">
    <name type="scientific">Caenimonas sedimenti</name>
    <dbReference type="NCBI Taxonomy" id="2596921"/>
    <lineage>
        <taxon>Bacteria</taxon>
        <taxon>Pseudomonadati</taxon>
        <taxon>Pseudomonadota</taxon>
        <taxon>Betaproteobacteria</taxon>
        <taxon>Burkholderiales</taxon>
        <taxon>Comamonadaceae</taxon>
        <taxon>Caenimonas</taxon>
    </lineage>
</organism>
<dbReference type="FunFam" id="3.40.50.1820:FF:000089">
    <property type="entry name" value="Alpha/beta hydrolase"/>
    <property type="match status" value="1"/>
</dbReference>
<keyword evidence="5" id="KW-1185">Reference proteome</keyword>
<proteinExistence type="inferred from homology"/>
<name>A0A562ZHW7_9BURK</name>
<dbReference type="EMBL" id="VOBQ01000021">
    <property type="protein sequence ID" value="TWO68103.1"/>
    <property type="molecule type" value="Genomic_DNA"/>
</dbReference>
<dbReference type="InterPro" id="IPR050300">
    <property type="entry name" value="GDXG_lipolytic_enzyme"/>
</dbReference>
<comment type="caution">
    <text evidence="4">The sequence shown here is derived from an EMBL/GenBank/DDBJ whole genome shotgun (WGS) entry which is preliminary data.</text>
</comment>
<keyword evidence="2 4" id="KW-0378">Hydrolase</keyword>
<dbReference type="Proteomes" id="UP000318199">
    <property type="component" value="Unassembled WGS sequence"/>
</dbReference>